<dbReference type="Gene3D" id="3.40.630.30">
    <property type="match status" value="1"/>
</dbReference>
<dbReference type="CDD" id="cd04301">
    <property type="entry name" value="NAT_SF"/>
    <property type="match status" value="1"/>
</dbReference>
<feature type="domain" description="N-acetyltransferase" evidence="3">
    <location>
        <begin position="9"/>
        <end position="168"/>
    </location>
</feature>
<evidence type="ECO:0000313" key="4">
    <source>
        <dbReference type="EMBL" id="WSB11408.1"/>
    </source>
</evidence>
<reference evidence="4 5" key="1">
    <citation type="submission" date="2022-10" db="EMBL/GenBank/DDBJ databases">
        <title>The complete genomes of actinobacterial strains from the NBC collection.</title>
        <authorList>
            <person name="Joergensen T.S."/>
            <person name="Alvarez Arevalo M."/>
            <person name="Sterndorff E.B."/>
            <person name="Faurdal D."/>
            <person name="Vuksanovic O."/>
            <person name="Mourched A.-S."/>
            <person name="Charusanti P."/>
            <person name="Shaw S."/>
            <person name="Blin K."/>
            <person name="Weber T."/>
        </authorList>
    </citation>
    <scope>NUCLEOTIDE SEQUENCE [LARGE SCALE GENOMIC DNA]</scope>
    <source>
        <strain evidence="4 5">NBC 01792</strain>
    </source>
</reference>
<organism evidence="4 5">
    <name type="scientific">Streptomyces cyaneofuscatus</name>
    <dbReference type="NCBI Taxonomy" id="66883"/>
    <lineage>
        <taxon>Bacteria</taxon>
        <taxon>Bacillati</taxon>
        <taxon>Actinomycetota</taxon>
        <taxon>Actinomycetes</taxon>
        <taxon>Kitasatosporales</taxon>
        <taxon>Streptomycetaceae</taxon>
        <taxon>Streptomyces</taxon>
    </lineage>
</organism>
<keyword evidence="5" id="KW-1185">Reference proteome</keyword>
<gene>
    <name evidence="4" type="ORF">OG849_31205</name>
</gene>
<dbReference type="PANTHER" id="PTHR43420">
    <property type="entry name" value="ACETYLTRANSFERASE"/>
    <property type="match status" value="1"/>
</dbReference>
<dbReference type="EMBL" id="CP109083">
    <property type="protein sequence ID" value="WSB11408.1"/>
    <property type="molecule type" value="Genomic_DNA"/>
</dbReference>
<dbReference type="InterPro" id="IPR016181">
    <property type="entry name" value="Acyl_CoA_acyltransferase"/>
</dbReference>
<keyword evidence="1" id="KW-0808">Transferase</keyword>
<dbReference type="RefSeq" id="WP_326702631.1">
    <property type="nucleotide sequence ID" value="NZ_CP109083.1"/>
</dbReference>
<accession>A0ABZ1F4R1</accession>
<dbReference type="PROSITE" id="PS51186">
    <property type="entry name" value="GNAT"/>
    <property type="match status" value="1"/>
</dbReference>
<evidence type="ECO:0000259" key="3">
    <source>
        <dbReference type="PROSITE" id="PS51186"/>
    </source>
</evidence>
<keyword evidence="2" id="KW-0012">Acyltransferase</keyword>
<evidence type="ECO:0000256" key="1">
    <source>
        <dbReference type="ARBA" id="ARBA00022679"/>
    </source>
</evidence>
<sequence>MERRTPSAVTVRPYRSEDWDAIARIHDTARLDELRCSVGVEAFLTLAETHEEEGLFDGELWVAEVAEVADGAGPEPVVAGFAAFADAELTWLYVDPARQRQGIGRVLLGHVLEADDSARIELTVLAGNDNARALYESAGFVVVETKSGKLAGNERFAATGHVMEWHRP</sequence>
<dbReference type="Proteomes" id="UP001356428">
    <property type="component" value="Chromosome"/>
</dbReference>
<evidence type="ECO:0000256" key="2">
    <source>
        <dbReference type="ARBA" id="ARBA00023315"/>
    </source>
</evidence>
<dbReference type="InterPro" id="IPR000182">
    <property type="entry name" value="GNAT_dom"/>
</dbReference>
<dbReference type="InterPro" id="IPR050680">
    <property type="entry name" value="YpeA/RimI_acetyltransf"/>
</dbReference>
<protein>
    <submittedName>
        <fullName evidence="4">GNAT family N-acetyltransferase</fullName>
    </submittedName>
</protein>
<dbReference type="SUPFAM" id="SSF55729">
    <property type="entry name" value="Acyl-CoA N-acyltransferases (Nat)"/>
    <property type="match status" value="1"/>
</dbReference>
<proteinExistence type="predicted"/>
<evidence type="ECO:0000313" key="5">
    <source>
        <dbReference type="Proteomes" id="UP001356428"/>
    </source>
</evidence>
<dbReference type="Pfam" id="PF13508">
    <property type="entry name" value="Acetyltransf_7"/>
    <property type="match status" value="1"/>
</dbReference>
<name>A0ABZ1F4R1_9ACTN</name>